<name>A0A1X7TLB2_AMPQE</name>
<dbReference type="OrthoDB" id="9991235at2759"/>
<dbReference type="SUPFAM" id="SSF109604">
    <property type="entry name" value="HD-domain/PDEase-like"/>
    <property type="match status" value="1"/>
</dbReference>
<dbReference type="EnsemblMetazoa" id="Aqu2.1.15682_001">
    <property type="protein sequence ID" value="Aqu2.1.15682_001"/>
    <property type="gene ID" value="Aqu2.1.15682"/>
</dbReference>
<dbReference type="PANTHER" id="PTHR11373:SF4">
    <property type="entry name" value="DEOXYNUCLEOSIDE TRIPHOSPHATE TRIPHOSPHOHYDROLASE SAMHD1"/>
    <property type="match status" value="1"/>
</dbReference>
<sequence>NVSEASVLMFEYMLEDNEDLMASFEKYLDPKDVTFIKELIQGVGIVVNKRSGLDVSMIDSTMRDAEVLGKNVTFFKWREFFNKVHVLRCDDDELHICVQKDTLETCNDLFRIGQSNYRELYCLQKNRAAATMLKRILVRSNKTPLIEDKNGRRVTLSEATKSMFAYTQLNDSILNTIKSQVDDPEVQLLLKCLDTMKLTAQIGHVTSTAKWDEYKIKKHIVKGTKSCDIEDSLIIDPIKNGYEDYESLTQYYYTSDGKTGQWTHEWVSLVVKGLLTLCFNLNNDPTLTGDGAQLLVHII</sequence>
<accession>A0A1X7TLB2</accession>
<dbReference type="GO" id="GO:0006203">
    <property type="term" value="P:dGTP catabolic process"/>
    <property type="evidence" value="ECO:0007669"/>
    <property type="project" value="TreeGrafter"/>
</dbReference>
<evidence type="ECO:0000313" key="1">
    <source>
        <dbReference type="EnsemblMetazoa" id="Aqu2.1.15682_001"/>
    </source>
</evidence>
<organism evidence="1">
    <name type="scientific">Amphimedon queenslandica</name>
    <name type="common">Sponge</name>
    <dbReference type="NCBI Taxonomy" id="400682"/>
    <lineage>
        <taxon>Eukaryota</taxon>
        <taxon>Metazoa</taxon>
        <taxon>Porifera</taxon>
        <taxon>Demospongiae</taxon>
        <taxon>Heteroscleromorpha</taxon>
        <taxon>Haplosclerida</taxon>
        <taxon>Niphatidae</taxon>
        <taxon>Amphimedon</taxon>
    </lineage>
</organism>
<dbReference type="GO" id="GO:0005634">
    <property type="term" value="C:nucleus"/>
    <property type="evidence" value="ECO:0007669"/>
    <property type="project" value="TreeGrafter"/>
</dbReference>
<dbReference type="AlphaFoldDB" id="A0A1X7TLB2"/>
<dbReference type="InterPro" id="IPR050135">
    <property type="entry name" value="dGTPase-like"/>
</dbReference>
<reference evidence="1" key="1">
    <citation type="submission" date="2017-05" db="UniProtKB">
        <authorList>
            <consortium name="EnsemblMetazoa"/>
        </authorList>
    </citation>
    <scope>IDENTIFICATION</scope>
</reference>
<dbReference type="InParanoid" id="A0A1X7TLB2"/>
<dbReference type="Gene3D" id="1.10.3210.10">
    <property type="entry name" value="Hypothetical protein af1432"/>
    <property type="match status" value="1"/>
</dbReference>
<dbReference type="PANTHER" id="PTHR11373">
    <property type="entry name" value="DEOXYNUCLEOSIDE TRIPHOSPHATE TRIPHOSPHOHYDROLASE"/>
    <property type="match status" value="1"/>
</dbReference>
<proteinExistence type="predicted"/>
<protein>
    <submittedName>
        <fullName evidence="1">Uncharacterized protein</fullName>
    </submittedName>
</protein>
<dbReference type="GO" id="GO:0008832">
    <property type="term" value="F:dGTPase activity"/>
    <property type="evidence" value="ECO:0007669"/>
    <property type="project" value="TreeGrafter"/>
</dbReference>